<dbReference type="RefSeq" id="WP_321535978.1">
    <property type="nucleotide sequence ID" value="NZ_JARGDL010000011.1"/>
</dbReference>
<accession>A0AAE3TCR6</accession>
<comment type="caution">
    <text evidence="2">The sequence shown here is derived from an EMBL/GenBank/DDBJ whole genome shotgun (WGS) entry which is preliminary data.</text>
</comment>
<organism evidence="2 3">
    <name type="scientific">Stygiobacter electus</name>
    <dbReference type="NCBI Taxonomy" id="3032292"/>
    <lineage>
        <taxon>Bacteria</taxon>
        <taxon>Pseudomonadati</taxon>
        <taxon>Ignavibacteriota</taxon>
        <taxon>Ignavibacteria</taxon>
        <taxon>Ignavibacteriales</taxon>
        <taxon>Melioribacteraceae</taxon>
        <taxon>Stygiobacter</taxon>
    </lineage>
</organism>
<dbReference type="SUPFAM" id="SSF49265">
    <property type="entry name" value="Fibronectin type III"/>
    <property type="match status" value="1"/>
</dbReference>
<evidence type="ECO:0000313" key="3">
    <source>
        <dbReference type="Proteomes" id="UP001221302"/>
    </source>
</evidence>
<keyword evidence="3" id="KW-1185">Reference proteome</keyword>
<dbReference type="Proteomes" id="UP001221302">
    <property type="component" value="Unassembled WGS sequence"/>
</dbReference>
<name>A0AAE3TCR6_9BACT</name>
<evidence type="ECO:0000259" key="1">
    <source>
        <dbReference type="PROSITE" id="PS50853"/>
    </source>
</evidence>
<dbReference type="InterPro" id="IPR003961">
    <property type="entry name" value="FN3_dom"/>
</dbReference>
<reference evidence="2" key="1">
    <citation type="submission" date="2023-03" db="EMBL/GenBank/DDBJ databases">
        <title>Stygiobacter electus gen. nov., sp. nov., facultatively anaerobic thermotolerant bacterium of the class Ignavibacteria from a well of Yessentuki mineral water deposit.</title>
        <authorList>
            <person name="Podosokorskaya O.A."/>
            <person name="Elcheninov A.G."/>
            <person name="Petrova N.F."/>
            <person name="Zavarzina D.G."/>
            <person name="Kublanov I.V."/>
            <person name="Merkel A.Y."/>
        </authorList>
    </citation>
    <scope>NUCLEOTIDE SEQUENCE</scope>
    <source>
        <strain evidence="2">09-Me</strain>
    </source>
</reference>
<dbReference type="PROSITE" id="PS50853">
    <property type="entry name" value="FN3"/>
    <property type="match status" value="1"/>
</dbReference>
<feature type="domain" description="Fibronectin type-III" evidence="1">
    <location>
        <begin position="477"/>
        <end position="574"/>
    </location>
</feature>
<protein>
    <recommendedName>
        <fullName evidence="1">Fibronectin type-III domain-containing protein</fullName>
    </recommendedName>
</protein>
<evidence type="ECO:0000313" key="2">
    <source>
        <dbReference type="EMBL" id="MDF1612210.1"/>
    </source>
</evidence>
<dbReference type="Gene3D" id="2.60.40.10">
    <property type="entry name" value="Immunoglobulins"/>
    <property type="match status" value="1"/>
</dbReference>
<dbReference type="EMBL" id="JARGDL010000011">
    <property type="protein sequence ID" value="MDF1612210.1"/>
    <property type="molecule type" value="Genomic_DNA"/>
</dbReference>
<dbReference type="InterPro" id="IPR013783">
    <property type="entry name" value="Ig-like_fold"/>
</dbReference>
<dbReference type="InterPro" id="IPR036116">
    <property type="entry name" value="FN3_sf"/>
</dbReference>
<sequence length="692" mass="77808">MKSVLYSIKNNFALLIIVSLGIQFTAFAQFKNLWMNAGSLHSWYSEIGSELEEGGPVRRQQYGMQWPAIYNYQDMQAARGMWIGAKDFTDEKGTYYPFKVCTVGPRNPQFYPFYPVKHQLISKFDKPNVFVDGNLSFQKNVDIDKIDKTLPYDRLIENVVNSQLGITVTRKIFQFSQQYHDNYIVYEYTFTNTGNTDADPEIELPNTTLKDVYFWFTYRNAINHSTRFVIGNASGWGINTMNDARGDGVKNDPPNERYRAQFSWHGYFPGKDVPYDNIGGPIWALNANAALYNNKADTIGRLGATQFIGTVTLYADKSATEKVDDPSQPRTTDYINSDHPMLLAGANAYNPDRMTQEYALMAFGHRSPRHADAVEPSGDFANQKNAPNIGNASGGISYNNGYGPYTLAPGQSIRIVIAEAANGISRKQQVDVGVKYKKGLISATDKNKIVLTGKDSLMLTFKRATENFQSGWKIPQPPMPPTTFEVNSGGDRISLKWDVDPTDPNPPTNFRIYRALGEVDSNYTMIAELPASARSYDDREVIRGYNYYYYITSVGNPTTAGPGTPATRLESSRYYTQTYDPANLKRQAGEKLSDIRIVPNPFNYSAKGKVRFPGTIDEDKIAFYNIPGECTIRIYSEIGELIKTIEHTNGSGDEYWYQVTSSSQIIVSGIYIAVITDHKTGENQIVKFTIIR</sequence>
<gene>
    <name evidence="2" type="ORF">P0M35_08615</name>
</gene>
<proteinExistence type="predicted"/>
<dbReference type="AlphaFoldDB" id="A0AAE3TCR6"/>